<dbReference type="Pfam" id="PF22784">
    <property type="entry name" value="PTP-SAK"/>
    <property type="match status" value="1"/>
</dbReference>
<dbReference type="InterPro" id="IPR016130">
    <property type="entry name" value="Tyr_Pase_AS"/>
</dbReference>
<accession>H9UK09</accession>
<evidence type="ECO:0000313" key="5">
    <source>
        <dbReference type="Proteomes" id="UP000007383"/>
    </source>
</evidence>
<dbReference type="KEGG" id="sfc:Spiaf_1795"/>
<dbReference type="OrthoDB" id="9806482at2"/>
<evidence type="ECO:0000256" key="2">
    <source>
        <dbReference type="SAM" id="MobiDB-lite"/>
    </source>
</evidence>
<evidence type="ECO:0000313" key="4">
    <source>
        <dbReference type="EMBL" id="AFG37852.1"/>
    </source>
</evidence>
<keyword evidence="1" id="KW-0378">Hydrolase</keyword>
<sequence>MRNYQEQLYLGPMPGSTEPLSSWLEDVRTNGITLVICLTPPHEIEKKSPEYARLLNDWTLTASTTVAESPSAPPPDSTPAGSSQVDTDSHPEVIQLAVGDNQAPEDPAAFWKAVESTAAHTKAGGKAFIHCRGGRGRTGLFAAAVLMQQGKSAEEALAAIKPAGSYPESADQQAFLRRAPL</sequence>
<dbReference type="AlphaFoldDB" id="H9UK09"/>
<dbReference type="PROSITE" id="PS00383">
    <property type="entry name" value="TYR_PHOSPHATASE_1"/>
    <property type="match status" value="1"/>
</dbReference>
<dbReference type="RefSeq" id="WP_014455835.1">
    <property type="nucleotide sequence ID" value="NC_017098.1"/>
</dbReference>
<feature type="domain" description="Tyrosine specific protein phosphatases" evidence="3">
    <location>
        <begin position="108"/>
        <end position="161"/>
    </location>
</feature>
<proteinExistence type="predicted"/>
<evidence type="ECO:0000259" key="3">
    <source>
        <dbReference type="PROSITE" id="PS50056"/>
    </source>
</evidence>
<dbReference type="PATRIC" id="fig|889378.3.peg.1784"/>
<dbReference type="SUPFAM" id="SSF52799">
    <property type="entry name" value="(Phosphotyrosine protein) phosphatases II"/>
    <property type="match status" value="1"/>
</dbReference>
<dbReference type="InterPro" id="IPR057023">
    <property type="entry name" value="PTP-SAK"/>
</dbReference>
<dbReference type="Proteomes" id="UP000007383">
    <property type="component" value="Chromosome"/>
</dbReference>
<evidence type="ECO:0000256" key="1">
    <source>
        <dbReference type="ARBA" id="ARBA00022801"/>
    </source>
</evidence>
<keyword evidence="5" id="KW-1185">Reference proteome</keyword>
<dbReference type="InterPro" id="IPR029021">
    <property type="entry name" value="Prot-tyrosine_phosphatase-like"/>
</dbReference>
<dbReference type="Gene3D" id="3.90.190.10">
    <property type="entry name" value="Protein tyrosine phosphatase superfamily"/>
    <property type="match status" value="1"/>
</dbReference>
<dbReference type="GO" id="GO:0016791">
    <property type="term" value="F:phosphatase activity"/>
    <property type="evidence" value="ECO:0007669"/>
    <property type="project" value="UniProtKB-ARBA"/>
</dbReference>
<dbReference type="InterPro" id="IPR000387">
    <property type="entry name" value="Tyr_Pase_dom"/>
</dbReference>
<dbReference type="EMBL" id="CP003282">
    <property type="protein sequence ID" value="AFG37852.1"/>
    <property type="molecule type" value="Genomic_DNA"/>
</dbReference>
<dbReference type="PROSITE" id="PS50056">
    <property type="entry name" value="TYR_PHOSPHATASE_2"/>
    <property type="match status" value="1"/>
</dbReference>
<protein>
    <recommendedName>
        <fullName evidence="3">Tyrosine specific protein phosphatases domain-containing protein</fullName>
    </recommendedName>
</protein>
<gene>
    <name evidence="4" type="ordered locus">Spiaf_1795</name>
</gene>
<organism evidence="4 5">
    <name type="scientific">Spirochaeta africana (strain ATCC 700263 / DSM 8902 / Z-7692)</name>
    <dbReference type="NCBI Taxonomy" id="889378"/>
    <lineage>
        <taxon>Bacteria</taxon>
        <taxon>Pseudomonadati</taxon>
        <taxon>Spirochaetota</taxon>
        <taxon>Spirochaetia</taxon>
        <taxon>Spirochaetales</taxon>
        <taxon>Spirochaetaceae</taxon>
        <taxon>Spirochaeta</taxon>
    </lineage>
</organism>
<dbReference type="eggNOG" id="COG2453">
    <property type="taxonomic scope" value="Bacteria"/>
</dbReference>
<dbReference type="STRING" id="889378.Spiaf_1795"/>
<reference evidence="5" key="1">
    <citation type="journal article" date="2013" name="Stand. Genomic Sci.">
        <title>Complete genome sequence of the halophilic bacterium Spirochaeta africana type strain (Z-7692(T)) from the alkaline Lake Magadi in the East African Rift.</title>
        <authorList>
            <person name="Liolos K."/>
            <person name="Abt B."/>
            <person name="Scheuner C."/>
            <person name="Teshima H."/>
            <person name="Held B."/>
            <person name="Lapidus A."/>
            <person name="Nolan M."/>
            <person name="Lucas S."/>
            <person name="Deshpande S."/>
            <person name="Cheng J.F."/>
            <person name="Tapia R."/>
            <person name="Goodwin L.A."/>
            <person name="Pitluck S."/>
            <person name="Pagani I."/>
            <person name="Ivanova N."/>
            <person name="Mavromatis K."/>
            <person name="Mikhailova N."/>
            <person name="Huntemann M."/>
            <person name="Pati A."/>
            <person name="Chen A."/>
            <person name="Palaniappan K."/>
            <person name="Land M."/>
            <person name="Rohde M."/>
            <person name="Tindall B.J."/>
            <person name="Detter J.C."/>
            <person name="Goker M."/>
            <person name="Bristow J."/>
            <person name="Eisen J.A."/>
            <person name="Markowitz V."/>
            <person name="Hugenholtz P."/>
            <person name="Woyke T."/>
            <person name="Klenk H.P."/>
            <person name="Kyrpides N.C."/>
        </authorList>
    </citation>
    <scope>NUCLEOTIDE SEQUENCE</scope>
    <source>
        <strain evidence="5">ATCC 700263 / DSM 8902 / Z-7692</strain>
    </source>
</reference>
<feature type="region of interest" description="Disordered" evidence="2">
    <location>
        <begin position="65"/>
        <end position="90"/>
    </location>
</feature>
<dbReference type="HOGENOM" id="CLU_1488167_0_0_12"/>
<name>H9UK09_SPIAZ</name>